<accession>A0AAV5GMZ0</accession>
<gene>
    <name evidence="4" type="ORF">Rhopal_003899-T1</name>
</gene>
<dbReference type="GO" id="GO:0005737">
    <property type="term" value="C:cytoplasm"/>
    <property type="evidence" value="ECO:0007669"/>
    <property type="project" value="TreeGrafter"/>
</dbReference>
<evidence type="ECO:0000256" key="1">
    <source>
        <dbReference type="ARBA" id="ARBA00006484"/>
    </source>
</evidence>
<evidence type="ECO:0000313" key="4">
    <source>
        <dbReference type="EMBL" id="GJN90885.1"/>
    </source>
</evidence>
<keyword evidence="2" id="KW-0521">NADP</keyword>
<evidence type="ECO:0000256" key="3">
    <source>
        <dbReference type="ARBA" id="ARBA00023002"/>
    </source>
</evidence>
<dbReference type="PANTHER" id="PTHR43544">
    <property type="entry name" value="SHORT-CHAIN DEHYDROGENASE/REDUCTASE"/>
    <property type="match status" value="1"/>
</dbReference>
<protein>
    <submittedName>
        <fullName evidence="4">Uncharacterized protein</fullName>
    </submittedName>
</protein>
<organism evidence="4 5">
    <name type="scientific">Rhodotorula paludigena</name>
    <dbReference type="NCBI Taxonomy" id="86838"/>
    <lineage>
        <taxon>Eukaryota</taxon>
        <taxon>Fungi</taxon>
        <taxon>Dikarya</taxon>
        <taxon>Basidiomycota</taxon>
        <taxon>Pucciniomycotina</taxon>
        <taxon>Microbotryomycetes</taxon>
        <taxon>Sporidiobolales</taxon>
        <taxon>Sporidiobolaceae</taxon>
        <taxon>Rhodotorula</taxon>
    </lineage>
</organism>
<dbReference type="PRINTS" id="PR00081">
    <property type="entry name" value="GDHRDH"/>
</dbReference>
<dbReference type="Pfam" id="PF13561">
    <property type="entry name" value="adh_short_C2"/>
    <property type="match status" value="1"/>
</dbReference>
<dbReference type="InterPro" id="IPR036291">
    <property type="entry name" value="NAD(P)-bd_dom_sf"/>
</dbReference>
<name>A0AAV5GMZ0_9BASI</name>
<keyword evidence="3" id="KW-0560">Oxidoreductase</keyword>
<dbReference type="InterPro" id="IPR051468">
    <property type="entry name" value="Fungal_SecMetab_SDRs"/>
</dbReference>
<comment type="caution">
    <text evidence="4">The sequence shown here is derived from an EMBL/GenBank/DDBJ whole genome shotgun (WGS) entry which is preliminary data.</text>
</comment>
<evidence type="ECO:0000256" key="2">
    <source>
        <dbReference type="ARBA" id="ARBA00022857"/>
    </source>
</evidence>
<sequence>MAVVFAGVRDPSRADALNQLAQKAKNVHVVPYTSPDEISTRRLADLIKEKAGKVDVVIANAGTQLAFDPLIKCSARDLSQTFNVNVVGPILLFQALHPLLAASSAPQFVGISSSLGSVALAIPDSPDAYCISKAALNSAVARIALNHGKKDGINAYVLHPGLVATDMGDDYMSKAGIPNSLAVSADESAEAIVRFVDGATRVKTGGKFFDAVKGVELPW</sequence>
<dbReference type="Gene3D" id="3.40.50.720">
    <property type="entry name" value="NAD(P)-binding Rossmann-like Domain"/>
    <property type="match status" value="1"/>
</dbReference>
<evidence type="ECO:0000313" key="5">
    <source>
        <dbReference type="Proteomes" id="UP001342314"/>
    </source>
</evidence>
<dbReference type="InterPro" id="IPR002347">
    <property type="entry name" value="SDR_fam"/>
</dbReference>
<reference evidence="4 5" key="1">
    <citation type="submission" date="2021-12" db="EMBL/GenBank/DDBJ databases">
        <title>High titer production of polyol ester of fatty acids by Rhodotorula paludigena BS15 towards product separation-free biomass refinery.</title>
        <authorList>
            <person name="Mano J."/>
            <person name="Ono H."/>
            <person name="Tanaka T."/>
            <person name="Naito K."/>
            <person name="Sushida H."/>
            <person name="Ike M."/>
            <person name="Tokuyasu K."/>
            <person name="Kitaoka M."/>
        </authorList>
    </citation>
    <scope>NUCLEOTIDE SEQUENCE [LARGE SCALE GENOMIC DNA]</scope>
    <source>
        <strain evidence="4 5">BS15</strain>
    </source>
</reference>
<proteinExistence type="inferred from homology"/>
<dbReference type="GO" id="GO:0016491">
    <property type="term" value="F:oxidoreductase activity"/>
    <property type="evidence" value="ECO:0007669"/>
    <property type="project" value="UniProtKB-KW"/>
</dbReference>
<dbReference type="PANTHER" id="PTHR43544:SF7">
    <property type="entry name" value="NADB-LER2"/>
    <property type="match status" value="1"/>
</dbReference>
<dbReference type="AlphaFoldDB" id="A0AAV5GMZ0"/>
<dbReference type="EMBL" id="BQKY01000007">
    <property type="protein sequence ID" value="GJN90885.1"/>
    <property type="molecule type" value="Genomic_DNA"/>
</dbReference>
<keyword evidence="5" id="KW-1185">Reference proteome</keyword>
<dbReference type="SUPFAM" id="SSF51735">
    <property type="entry name" value="NAD(P)-binding Rossmann-fold domains"/>
    <property type="match status" value="1"/>
</dbReference>
<dbReference type="Proteomes" id="UP001342314">
    <property type="component" value="Unassembled WGS sequence"/>
</dbReference>
<comment type="similarity">
    <text evidence="1">Belongs to the short-chain dehydrogenases/reductases (SDR) family.</text>
</comment>